<evidence type="ECO:0000313" key="2">
    <source>
        <dbReference type="Proteomes" id="UP001209878"/>
    </source>
</evidence>
<sequence>MPDHQTHAYAPTHTSGRIDINQALKVQLSTVLSMYNSRAIAILLQTSDVIVTKGKRGCHKTKTNIFATCFGTQCRPMRTGMLYSSILLPVDHMNAGSSVVSIIKV</sequence>
<evidence type="ECO:0000313" key="1">
    <source>
        <dbReference type="EMBL" id="KAK2179465.1"/>
    </source>
</evidence>
<gene>
    <name evidence="1" type="ORF">NP493_490g02000</name>
</gene>
<keyword evidence="2" id="KW-1185">Reference proteome</keyword>
<organism evidence="1 2">
    <name type="scientific">Ridgeia piscesae</name>
    <name type="common">Tubeworm</name>
    <dbReference type="NCBI Taxonomy" id="27915"/>
    <lineage>
        <taxon>Eukaryota</taxon>
        <taxon>Metazoa</taxon>
        <taxon>Spiralia</taxon>
        <taxon>Lophotrochozoa</taxon>
        <taxon>Annelida</taxon>
        <taxon>Polychaeta</taxon>
        <taxon>Sedentaria</taxon>
        <taxon>Canalipalpata</taxon>
        <taxon>Sabellida</taxon>
        <taxon>Siboglinidae</taxon>
        <taxon>Ridgeia</taxon>
    </lineage>
</organism>
<accession>A0AAD9KY36</accession>
<comment type="caution">
    <text evidence="1">The sequence shown here is derived from an EMBL/GenBank/DDBJ whole genome shotgun (WGS) entry which is preliminary data.</text>
</comment>
<protein>
    <submittedName>
        <fullName evidence="1">Uncharacterized protein</fullName>
    </submittedName>
</protein>
<reference evidence="1" key="1">
    <citation type="journal article" date="2023" name="Mol. Biol. Evol.">
        <title>Third-Generation Sequencing Reveals the Adaptive Role of the Epigenome in Three Deep-Sea Polychaetes.</title>
        <authorList>
            <person name="Perez M."/>
            <person name="Aroh O."/>
            <person name="Sun Y."/>
            <person name="Lan Y."/>
            <person name="Juniper S.K."/>
            <person name="Young C.R."/>
            <person name="Angers B."/>
            <person name="Qian P.Y."/>
        </authorList>
    </citation>
    <scope>NUCLEOTIDE SEQUENCE</scope>
    <source>
        <strain evidence="1">R07B-5</strain>
    </source>
</reference>
<dbReference type="AlphaFoldDB" id="A0AAD9KY36"/>
<dbReference type="Proteomes" id="UP001209878">
    <property type="component" value="Unassembled WGS sequence"/>
</dbReference>
<proteinExistence type="predicted"/>
<name>A0AAD9KY36_RIDPI</name>
<dbReference type="EMBL" id="JAODUO010000489">
    <property type="protein sequence ID" value="KAK2179465.1"/>
    <property type="molecule type" value="Genomic_DNA"/>
</dbReference>